<dbReference type="EMBL" id="CP113524">
    <property type="protein sequence ID" value="WAJ25109.1"/>
    <property type="molecule type" value="Genomic_DNA"/>
</dbReference>
<dbReference type="PROSITE" id="PS50983">
    <property type="entry name" value="FE_B12_PBP"/>
    <property type="match status" value="1"/>
</dbReference>
<evidence type="ECO:0000256" key="2">
    <source>
        <dbReference type="ARBA" id="ARBA00008814"/>
    </source>
</evidence>
<dbReference type="PANTHER" id="PTHR30532:SF29">
    <property type="entry name" value="FE(3+) DICITRATE-BINDING PERIPLASMIC PROTEIN"/>
    <property type="match status" value="1"/>
</dbReference>
<feature type="coiled-coil region" evidence="5">
    <location>
        <begin position="150"/>
        <end position="177"/>
    </location>
</feature>
<dbReference type="InterPro" id="IPR002491">
    <property type="entry name" value="ABC_transptr_periplasmic_BD"/>
</dbReference>
<dbReference type="RefSeq" id="WP_268116028.1">
    <property type="nucleotide sequence ID" value="NZ_CP113524.1"/>
</dbReference>
<dbReference type="PANTHER" id="PTHR30532">
    <property type="entry name" value="IRON III DICITRATE-BINDING PERIPLASMIC PROTEIN"/>
    <property type="match status" value="1"/>
</dbReference>
<reference evidence="8" key="1">
    <citation type="submission" date="2022-11" db="EMBL/GenBank/DDBJ databases">
        <title>Lacrimispora xylanolytica sy1, complete genome.</title>
        <authorList>
            <person name="Choi S."/>
        </authorList>
    </citation>
    <scope>NUCLEOTIDE SEQUENCE</scope>
    <source>
        <strain evidence="8">Sy1</strain>
    </source>
</reference>
<comment type="subcellular location">
    <subcellularLocation>
        <location evidence="1">Cell envelope</location>
    </subcellularLocation>
</comment>
<dbReference type="PROSITE" id="PS51257">
    <property type="entry name" value="PROKAR_LIPOPROTEIN"/>
    <property type="match status" value="1"/>
</dbReference>
<dbReference type="SUPFAM" id="SSF53807">
    <property type="entry name" value="Helical backbone' metal receptor"/>
    <property type="match status" value="1"/>
</dbReference>
<evidence type="ECO:0000256" key="5">
    <source>
        <dbReference type="SAM" id="Coils"/>
    </source>
</evidence>
<keyword evidence="9" id="KW-1185">Reference proteome</keyword>
<evidence type="ECO:0000256" key="3">
    <source>
        <dbReference type="ARBA" id="ARBA00022448"/>
    </source>
</evidence>
<dbReference type="Pfam" id="PF01497">
    <property type="entry name" value="Peripla_BP_2"/>
    <property type="match status" value="1"/>
</dbReference>
<accession>A0ABY7AH05</accession>
<evidence type="ECO:0000256" key="6">
    <source>
        <dbReference type="SAM" id="SignalP"/>
    </source>
</evidence>
<proteinExistence type="inferred from homology"/>
<dbReference type="Gene3D" id="3.40.50.1980">
    <property type="entry name" value="Nitrogenase molybdenum iron protein domain"/>
    <property type="match status" value="2"/>
</dbReference>
<evidence type="ECO:0000256" key="4">
    <source>
        <dbReference type="ARBA" id="ARBA00022729"/>
    </source>
</evidence>
<comment type="similarity">
    <text evidence="2">Belongs to the bacterial solute-binding protein 8 family.</text>
</comment>
<keyword evidence="5" id="KW-0175">Coiled coil</keyword>
<sequence length="307" mass="34149">MYKMKKIATAFVSAISLTLIISGCSKAPAANAVTEASNDLKTSGRIVNTSQGDVEVPAEPKRVIATYGMGDLLALGVKPVATYNARGTAYEKEVADLPVWDKFESEEIMSYDPDLIFVVNQEQYDKVSKIAPTIMIPFTELSLEERVTYLGEVLNKEEEAKKALSEFREKIGKAKETMKESGLDTMTYSIFDTSSDGRIFVYGDKWGRGGDLIYSQLKLKAPDVIQKDIIGKDQYRELSIESVKEYAGDYIILSGELGFLSDNPVWNSIPAVKAGHVIRIDHDLFYDIDLYSSNVQLDFLMKELTGK</sequence>
<name>A0ABY7AH05_9FIRM</name>
<evidence type="ECO:0000313" key="9">
    <source>
        <dbReference type="Proteomes" id="UP001163115"/>
    </source>
</evidence>
<feature type="signal peptide" evidence="6">
    <location>
        <begin position="1"/>
        <end position="29"/>
    </location>
</feature>
<gene>
    <name evidence="8" type="ORF">OW255_06250</name>
</gene>
<dbReference type="Proteomes" id="UP001163115">
    <property type="component" value="Chromosome"/>
</dbReference>
<dbReference type="InterPro" id="IPR051313">
    <property type="entry name" value="Bact_iron-sidero_bind"/>
</dbReference>
<feature type="domain" description="Fe/B12 periplasmic-binding" evidence="7">
    <location>
        <begin position="60"/>
        <end position="307"/>
    </location>
</feature>
<protein>
    <submittedName>
        <fullName evidence="8">ABC transporter substrate-binding protein</fullName>
    </submittedName>
</protein>
<keyword evidence="4 6" id="KW-0732">Signal</keyword>
<organism evidence="8 9">
    <name type="scientific">Lacrimispora xylanolytica</name>
    <dbReference type="NCBI Taxonomy" id="29375"/>
    <lineage>
        <taxon>Bacteria</taxon>
        <taxon>Bacillati</taxon>
        <taxon>Bacillota</taxon>
        <taxon>Clostridia</taxon>
        <taxon>Lachnospirales</taxon>
        <taxon>Lachnospiraceae</taxon>
        <taxon>Lacrimispora</taxon>
    </lineage>
</organism>
<feature type="chain" id="PRO_5047234129" evidence="6">
    <location>
        <begin position="30"/>
        <end position="307"/>
    </location>
</feature>
<evidence type="ECO:0000259" key="7">
    <source>
        <dbReference type="PROSITE" id="PS50983"/>
    </source>
</evidence>
<evidence type="ECO:0000256" key="1">
    <source>
        <dbReference type="ARBA" id="ARBA00004196"/>
    </source>
</evidence>
<keyword evidence="3" id="KW-0813">Transport</keyword>
<evidence type="ECO:0000313" key="8">
    <source>
        <dbReference type="EMBL" id="WAJ25109.1"/>
    </source>
</evidence>